<evidence type="ECO:0000256" key="1">
    <source>
        <dbReference type="SAM" id="MobiDB-lite"/>
    </source>
</evidence>
<sequence length="230" mass="24995">MSDCEARESTPPNQTNLNPNPRQSSRIRTPLQRPGFVPTQTNSQRAQPHSCSAQPNGQRKSQNTKEPVSLPATDSCVQPPPQPLSGPEVLPDVEQDSDEENKKAPKVKQPRKGNNGFDNPKLYFFDGFQDDDQDAGSLTYKCCWCPKSVRCPASTNSNLKTHPNGSNTNSGIHKACIGRAKALAKGGNFPPSADDQAAATKKHNSLAGTLATYVLKGRFNIKTMNKLLLL</sequence>
<reference evidence="3 4" key="3">
    <citation type="journal article" date="2017" name="G3 (Bethesda)">
        <title>Comparative analysis highlights variable genome content of wheat rusts and divergence of the mating loci.</title>
        <authorList>
            <person name="Cuomo C.A."/>
            <person name="Bakkeren G."/>
            <person name="Khalil H.B."/>
            <person name="Panwar V."/>
            <person name="Joly D."/>
            <person name="Linning R."/>
            <person name="Sakthikumar S."/>
            <person name="Song X."/>
            <person name="Adiconis X."/>
            <person name="Fan L."/>
            <person name="Goldberg J.M."/>
            <person name="Levin J.Z."/>
            <person name="Young S."/>
            <person name="Zeng Q."/>
            <person name="Anikster Y."/>
            <person name="Bruce M."/>
            <person name="Wang M."/>
            <person name="Yin C."/>
            <person name="McCallum B."/>
            <person name="Szabo L.J."/>
            <person name="Hulbert S."/>
            <person name="Chen X."/>
            <person name="Fellers J.P."/>
        </authorList>
    </citation>
    <scope>NUCLEOTIDE SEQUENCE</scope>
    <source>
        <strain evidence="3">isolate 1-1 / race 1 (BBBD)</strain>
        <strain evidence="4">Isolate 1-1 / race 1 (BBBD)</strain>
    </source>
</reference>
<evidence type="ECO:0000313" key="3">
    <source>
        <dbReference type="EnsemblFungi" id="PTTG_26685-t43_1-p1"/>
    </source>
</evidence>
<feature type="compositionally biased region" description="Polar residues" evidence="1">
    <location>
        <begin position="38"/>
        <end position="66"/>
    </location>
</feature>
<keyword evidence="4" id="KW-1185">Reference proteome</keyword>
<protein>
    <submittedName>
        <fullName evidence="2 3">Uncharacterized protein</fullName>
    </submittedName>
</protein>
<proteinExistence type="predicted"/>
<evidence type="ECO:0000313" key="2">
    <source>
        <dbReference type="EMBL" id="OAV95256.1"/>
    </source>
</evidence>
<feature type="region of interest" description="Disordered" evidence="1">
    <location>
        <begin position="1"/>
        <end position="118"/>
    </location>
</feature>
<dbReference type="AlphaFoldDB" id="A0A180GR07"/>
<name>A0A180GR07_PUCT1</name>
<gene>
    <name evidence="2" type="ORF">PTTG_26685</name>
</gene>
<feature type="compositionally biased region" description="Low complexity" evidence="1">
    <location>
        <begin position="10"/>
        <end position="21"/>
    </location>
</feature>
<organism evidence="2">
    <name type="scientific">Puccinia triticina (isolate 1-1 / race 1 (BBBD))</name>
    <name type="common">Brown leaf rust fungus</name>
    <dbReference type="NCBI Taxonomy" id="630390"/>
    <lineage>
        <taxon>Eukaryota</taxon>
        <taxon>Fungi</taxon>
        <taxon>Dikarya</taxon>
        <taxon>Basidiomycota</taxon>
        <taxon>Pucciniomycotina</taxon>
        <taxon>Pucciniomycetes</taxon>
        <taxon>Pucciniales</taxon>
        <taxon>Pucciniaceae</taxon>
        <taxon>Puccinia</taxon>
    </lineage>
</organism>
<dbReference type="Proteomes" id="UP000005240">
    <property type="component" value="Unassembled WGS sequence"/>
</dbReference>
<evidence type="ECO:0000313" key="4">
    <source>
        <dbReference type="Proteomes" id="UP000005240"/>
    </source>
</evidence>
<dbReference type="EnsemblFungi" id="PTTG_26685-t43_1">
    <property type="protein sequence ID" value="PTTG_26685-t43_1-p1"/>
    <property type="gene ID" value="PTTG_26685"/>
</dbReference>
<reference evidence="2" key="1">
    <citation type="submission" date="2009-11" db="EMBL/GenBank/DDBJ databases">
        <authorList>
            <consortium name="The Broad Institute Genome Sequencing Platform"/>
            <person name="Ward D."/>
            <person name="Feldgarden M."/>
            <person name="Earl A."/>
            <person name="Young S.K."/>
            <person name="Zeng Q."/>
            <person name="Koehrsen M."/>
            <person name="Alvarado L."/>
            <person name="Berlin A."/>
            <person name="Bochicchio J."/>
            <person name="Borenstein D."/>
            <person name="Chapman S.B."/>
            <person name="Chen Z."/>
            <person name="Engels R."/>
            <person name="Freedman E."/>
            <person name="Gellesch M."/>
            <person name="Goldberg J."/>
            <person name="Griggs A."/>
            <person name="Gujja S."/>
            <person name="Heilman E."/>
            <person name="Heiman D."/>
            <person name="Hepburn T."/>
            <person name="Howarth C."/>
            <person name="Jen D."/>
            <person name="Larson L."/>
            <person name="Lewis B."/>
            <person name="Mehta T."/>
            <person name="Park D."/>
            <person name="Pearson M."/>
            <person name="Roberts A."/>
            <person name="Saif S."/>
            <person name="Shea T."/>
            <person name="Shenoy N."/>
            <person name="Sisk P."/>
            <person name="Stolte C."/>
            <person name="Sykes S."/>
            <person name="Thomson T."/>
            <person name="Walk T."/>
            <person name="White J."/>
            <person name="Yandava C."/>
            <person name="Izard J."/>
            <person name="Baranova O.V."/>
            <person name="Blanton J.M."/>
            <person name="Tanner A.C."/>
            <person name="Dewhirst F.E."/>
            <person name="Haas B."/>
            <person name="Nusbaum C."/>
            <person name="Birren B."/>
        </authorList>
    </citation>
    <scope>NUCLEOTIDE SEQUENCE [LARGE SCALE GENOMIC DNA]</scope>
    <source>
        <strain evidence="2">1-1 BBBD Race 1</strain>
    </source>
</reference>
<accession>A0A180GR07</accession>
<reference evidence="3" key="4">
    <citation type="submission" date="2025-05" db="UniProtKB">
        <authorList>
            <consortium name="EnsemblFungi"/>
        </authorList>
    </citation>
    <scope>IDENTIFICATION</scope>
    <source>
        <strain evidence="3">isolate 1-1 / race 1 (BBBD)</strain>
    </source>
</reference>
<reference evidence="2" key="2">
    <citation type="submission" date="2016-05" db="EMBL/GenBank/DDBJ databases">
        <title>Comparative analysis highlights variable genome content of wheat rusts and divergence of the mating loci.</title>
        <authorList>
            <person name="Cuomo C.A."/>
            <person name="Bakkeren G."/>
            <person name="Szabo L."/>
            <person name="Khalil H."/>
            <person name="Joly D."/>
            <person name="Goldberg J."/>
            <person name="Young S."/>
            <person name="Zeng Q."/>
            <person name="Fellers J."/>
        </authorList>
    </citation>
    <scope>NUCLEOTIDE SEQUENCE [LARGE SCALE GENOMIC DNA]</scope>
    <source>
        <strain evidence="2">1-1 BBBD Race 1</strain>
    </source>
</reference>
<dbReference type="VEuPathDB" id="FungiDB:PTTG_26685"/>
<dbReference type="EMBL" id="ADAS02000030">
    <property type="protein sequence ID" value="OAV95256.1"/>
    <property type="molecule type" value="Genomic_DNA"/>
</dbReference>